<protein>
    <recommendedName>
        <fullName evidence="4">Glycerophosphoryl diester phosphodiesterase membrane domain-containing protein</fullName>
    </recommendedName>
</protein>
<name>A0A6I4SSU7_9SPHN</name>
<organism evidence="2 3">
    <name type="scientific">Croceibacterium salegens</name>
    <dbReference type="NCBI Taxonomy" id="1737568"/>
    <lineage>
        <taxon>Bacteria</taxon>
        <taxon>Pseudomonadati</taxon>
        <taxon>Pseudomonadota</taxon>
        <taxon>Alphaproteobacteria</taxon>
        <taxon>Sphingomonadales</taxon>
        <taxon>Erythrobacteraceae</taxon>
        <taxon>Croceibacterium</taxon>
    </lineage>
</organism>
<feature type="transmembrane region" description="Helical" evidence="1">
    <location>
        <begin position="108"/>
        <end position="134"/>
    </location>
</feature>
<feature type="transmembrane region" description="Helical" evidence="1">
    <location>
        <begin position="205"/>
        <end position="231"/>
    </location>
</feature>
<proteinExistence type="predicted"/>
<keyword evidence="3" id="KW-1185">Reference proteome</keyword>
<dbReference type="AlphaFoldDB" id="A0A6I4SSU7"/>
<keyword evidence="1" id="KW-0472">Membrane</keyword>
<gene>
    <name evidence="2" type="ORF">GRI89_02455</name>
</gene>
<comment type="caution">
    <text evidence="2">The sequence shown here is derived from an EMBL/GenBank/DDBJ whole genome shotgun (WGS) entry which is preliminary data.</text>
</comment>
<dbReference type="Proteomes" id="UP000433652">
    <property type="component" value="Unassembled WGS sequence"/>
</dbReference>
<sequence>MEDKISVGEVVNGTFSVIGDNLRVVAIYVIGMTLGTSFLQWILRNAAPTLAQTTAIPKDLLDWFGIGAGLSGIVVAIAAVVAQYLLLQALLRQRGYLPETTRFRIFSYILMIVLLALANGIGLILFVVPGLFLMARWSAAVAFLIAEDGPVFEAMGSSWDAVRGNTTAIALAILAGMIIYYIVFAGFLVAGMRGILTMQGLGTDGLLFTLVTQFSSLVVGVFKMALGIWVYGRLHAPASHLQDTFS</sequence>
<dbReference type="RefSeq" id="WP_159791825.1">
    <property type="nucleotide sequence ID" value="NZ_WTYM01000023.1"/>
</dbReference>
<keyword evidence="1" id="KW-1133">Transmembrane helix</keyword>
<accession>A0A6I4SSU7</accession>
<evidence type="ECO:0008006" key="4">
    <source>
        <dbReference type="Google" id="ProtNLM"/>
    </source>
</evidence>
<feature type="transmembrane region" description="Helical" evidence="1">
    <location>
        <begin position="25"/>
        <end position="43"/>
    </location>
</feature>
<dbReference type="EMBL" id="WTYM01000023">
    <property type="protein sequence ID" value="MXO58408.1"/>
    <property type="molecule type" value="Genomic_DNA"/>
</dbReference>
<evidence type="ECO:0000256" key="1">
    <source>
        <dbReference type="SAM" id="Phobius"/>
    </source>
</evidence>
<feature type="transmembrane region" description="Helical" evidence="1">
    <location>
        <begin position="168"/>
        <end position="193"/>
    </location>
</feature>
<keyword evidence="1" id="KW-0812">Transmembrane</keyword>
<dbReference type="OrthoDB" id="7427213at2"/>
<evidence type="ECO:0000313" key="2">
    <source>
        <dbReference type="EMBL" id="MXO58408.1"/>
    </source>
</evidence>
<feature type="transmembrane region" description="Helical" evidence="1">
    <location>
        <begin position="63"/>
        <end position="87"/>
    </location>
</feature>
<reference evidence="2 3" key="1">
    <citation type="submission" date="2019-12" db="EMBL/GenBank/DDBJ databases">
        <title>Genomic-based taxomic classification of the family Erythrobacteraceae.</title>
        <authorList>
            <person name="Xu L."/>
        </authorList>
    </citation>
    <scope>NUCLEOTIDE SEQUENCE [LARGE SCALE GENOMIC DNA]</scope>
    <source>
        <strain evidence="2 3">MCCC 1K01500</strain>
    </source>
</reference>
<evidence type="ECO:0000313" key="3">
    <source>
        <dbReference type="Proteomes" id="UP000433652"/>
    </source>
</evidence>